<dbReference type="OrthoDB" id="10492652at2759"/>
<organism evidence="1 2">
    <name type="scientific">Araneus ventricosus</name>
    <name type="common">Orbweaver spider</name>
    <name type="synonym">Epeira ventricosa</name>
    <dbReference type="NCBI Taxonomy" id="182803"/>
    <lineage>
        <taxon>Eukaryota</taxon>
        <taxon>Metazoa</taxon>
        <taxon>Ecdysozoa</taxon>
        <taxon>Arthropoda</taxon>
        <taxon>Chelicerata</taxon>
        <taxon>Arachnida</taxon>
        <taxon>Araneae</taxon>
        <taxon>Araneomorphae</taxon>
        <taxon>Entelegynae</taxon>
        <taxon>Araneoidea</taxon>
        <taxon>Araneidae</taxon>
        <taxon>Araneus</taxon>
    </lineage>
</organism>
<gene>
    <name evidence="1" type="ORF">AVEN_50411_1</name>
</gene>
<evidence type="ECO:0000313" key="1">
    <source>
        <dbReference type="EMBL" id="GBM31619.1"/>
    </source>
</evidence>
<reference evidence="1 2" key="1">
    <citation type="journal article" date="2019" name="Sci. Rep.">
        <title>Orb-weaving spider Araneus ventricosus genome elucidates the spidroin gene catalogue.</title>
        <authorList>
            <person name="Kono N."/>
            <person name="Nakamura H."/>
            <person name="Ohtoshi R."/>
            <person name="Moran D.A.P."/>
            <person name="Shinohara A."/>
            <person name="Yoshida Y."/>
            <person name="Fujiwara M."/>
            <person name="Mori M."/>
            <person name="Tomita M."/>
            <person name="Arakawa K."/>
        </authorList>
    </citation>
    <scope>NUCLEOTIDE SEQUENCE [LARGE SCALE GENOMIC DNA]</scope>
</reference>
<evidence type="ECO:0000313" key="2">
    <source>
        <dbReference type="Proteomes" id="UP000499080"/>
    </source>
</evidence>
<dbReference type="EMBL" id="BGPR01000689">
    <property type="protein sequence ID" value="GBM31619.1"/>
    <property type="molecule type" value="Genomic_DNA"/>
</dbReference>
<keyword evidence="2" id="KW-1185">Reference proteome</keyword>
<dbReference type="AlphaFoldDB" id="A0A4Y2ETG9"/>
<accession>A0A4Y2ETG9</accession>
<protein>
    <submittedName>
        <fullName evidence="1">Uncharacterized protein</fullName>
    </submittedName>
</protein>
<dbReference type="Proteomes" id="UP000499080">
    <property type="component" value="Unassembled WGS sequence"/>
</dbReference>
<proteinExistence type="predicted"/>
<sequence length="217" mass="26191">MSSQIEEFNNKIKNYIERCINENSILPCDEESLYLTEKKCVTIYNLLLKEREKKKTTEDFKQLLEDLKKGLEENQKILSEFFAPRPNDIPYDYVIESARSAIVAYQCTKRGSLITAYNLGRILNEMKARYKKEKIPGIKRKTWKRHILDFFKENKFMMKSSKEKDLRKFSRDIDQYYKLLLVNKPYSKLRKLLPRILEAFEMFPDEKKFWLIEELDR</sequence>
<comment type="caution">
    <text evidence="1">The sequence shown here is derived from an EMBL/GenBank/DDBJ whole genome shotgun (WGS) entry which is preliminary data.</text>
</comment>
<name>A0A4Y2ETG9_ARAVE</name>